<dbReference type="InterPro" id="IPR023561">
    <property type="entry name" value="Carbonic_anhydrase_a-class"/>
</dbReference>
<dbReference type="GO" id="GO:0004089">
    <property type="term" value="F:carbonate dehydratase activity"/>
    <property type="evidence" value="ECO:0007669"/>
    <property type="project" value="UniProtKB-UniRule"/>
</dbReference>
<dbReference type="SMART" id="SM01057">
    <property type="entry name" value="Carb_anhydrase"/>
    <property type="match status" value="1"/>
</dbReference>
<dbReference type="GO" id="GO:0008270">
    <property type="term" value="F:zinc ion binding"/>
    <property type="evidence" value="ECO:0007669"/>
    <property type="project" value="UniProtKB-UniRule"/>
</dbReference>
<evidence type="ECO:0000259" key="10">
    <source>
        <dbReference type="PROSITE" id="PS51144"/>
    </source>
</evidence>
<dbReference type="Gene3D" id="3.10.200.10">
    <property type="entry name" value="Alpha carbonic anhydrase"/>
    <property type="match status" value="1"/>
</dbReference>
<evidence type="ECO:0000256" key="3">
    <source>
        <dbReference type="ARBA" id="ARBA00012925"/>
    </source>
</evidence>
<organism evidence="11">
    <name type="scientific">Arion vulgaris</name>
    <dbReference type="NCBI Taxonomy" id="1028688"/>
    <lineage>
        <taxon>Eukaryota</taxon>
        <taxon>Metazoa</taxon>
        <taxon>Spiralia</taxon>
        <taxon>Lophotrochozoa</taxon>
        <taxon>Mollusca</taxon>
        <taxon>Gastropoda</taxon>
        <taxon>Heterobranchia</taxon>
        <taxon>Euthyneura</taxon>
        <taxon>Panpulmonata</taxon>
        <taxon>Eupulmonata</taxon>
        <taxon>Stylommatophora</taxon>
        <taxon>Helicina</taxon>
        <taxon>Arionoidea</taxon>
        <taxon>Arionidae</taxon>
        <taxon>Arion</taxon>
    </lineage>
</organism>
<evidence type="ECO:0000256" key="2">
    <source>
        <dbReference type="ARBA" id="ARBA00010718"/>
    </source>
</evidence>
<keyword evidence="7 9" id="KW-0456">Lyase</keyword>
<evidence type="ECO:0000256" key="4">
    <source>
        <dbReference type="ARBA" id="ARBA00022723"/>
    </source>
</evidence>
<dbReference type="InterPro" id="IPR036398">
    <property type="entry name" value="CA_dom_sf"/>
</dbReference>
<dbReference type="GO" id="GO:0005886">
    <property type="term" value="C:plasma membrane"/>
    <property type="evidence" value="ECO:0007669"/>
    <property type="project" value="TreeGrafter"/>
</dbReference>
<keyword evidence="4 9" id="KW-0479">Metal-binding</keyword>
<comment type="similarity">
    <text evidence="2 9">Belongs to the alpha-carbonic anhydrase family.</text>
</comment>
<comment type="catalytic activity">
    <reaction evidence="8 9">
        <text>hydrogencarbonate + H(+) = CO2 + H2O</text>
        <dbReference type="Rhea" id="RHEA:10748"/>
        <dbReference type="ChEBI" id="CHEBI:15377"/>
        <dbReference type="ChEBI" id="CHEBI:15378"/>
        <dbReference type="ChEBI" id="CHEBI:16526"/>
        <dbReference type="ChEBI" id="CHEBI:17544"/>
        <dbReference type="EC" id="4.2.1.1"/>
    </reaction>
</comment>
<dbReference type="PANTHER" id="PTHR18952:SF265">
    <property type="entry name" value="CARBONIC ANHYDRASE"/>
    <property type="match status" value="1"/>
</dbReference>
<evidence type="ECO:0000256" key="1">
    <source>
        <dbReference type="ARBA" id="ARBA00002904"/>
    </source>
</evidence>
<dbReference type="InterPro" id="IPR001148">
    <property type="entry name" value="CA_dom"/>
</dbReference>
<comment type="function">
    <text evidence="1 9">Reversible hydration of carbon dioxide.</text>
</comment>
<dbReference type="PANTHER" id="PTHR18952">
    <property type="entry name" value="CARBONIC ANHYDRASE"/>
    <property type="match status" value="1"/>
</dbReference>
<dbReference type="CDD" id="cd00326">
    <property type="entry name" value="alpha_CA"/>
    <property type="match status" value="1"/>
</dbReference>
<proteinExistence type="inferred from homology"/>
<gene>
    <name evidence="11" type="primary">ORF95743</name>
</gene>
<dbReference type="EC" id="4.2.1.1" evidence="3 9"/>
<name>A0A0B7A686_9EUPU</name>
<reference evidence="11" key="1">
    <citation type="submission" date="2014-12" db="EMBL/GenBank/DDBJ databases">
        <title>Insight into the proteome of Arion vulgaris.</title>
        <authorList>
            <person name="Aradska J."/>
            <person name="Bulat T."/>
            <person name="Smidak R."/>
            <person name="Sarate P."/>
            <person name="Gangsoo J."/>
            <person name="Sialana F."/>
            <person name="Bilban M."/>
            <person name="Lubec G."/>
        </authorList>
    </citation>
    <scope>NUCLEOTIDE SEQUENCE</scope>
    <source>
        <tissue evidence="11">Skin</tissue>
    </source>
</reference>
<evidence type="ECO:0000256" key="8">
    <source>
        <dbReference type="ARBA" id="ARBA00048348"/>
    </source>
</evidence>
<dbReference type="InterPro" id="IPR018338">
    <property type="entry name" value="Carbonic_anhydrase_a-class_CS"/>
</dbReference>
<keyword evidence="5 9" id="KW-0862">Zinc</keyword>
<feature type="non-terminal residue" evidence="11">
    <location>
        <position position="1"/>
    </location>
</feature>
<evidence type="ECO:0000256" key="6">
    <source>
        <dbReference type="ARBA" id="ARBA00023180"/>
    </source>
</evidence>
<dbReference type="AlphaFoldDB" id="A0A0B7A686"/>
<dbReference type="Pfam" id="PF00194">
    <property type="entry name" value="Carb_anhydrase"/>
    <property type="match status" value="1"/>
</dbReference>
<evidence type="ECO:0000256" key="9">
    <source>
        <dbReference type="RuleBase" id="RU367011"/>
    </source>
</evidence>
<dbReference type="FunFam" id="3.10.200.10:FF:000003">
    <property type="entry name" value="Carbonic anhydrase 12"/>
    <property type="match status" value="1"/>
</dbReference>
<comment type="cofactor">
    <cofactor evidence="9">
        <name>Zn(2+)</name>
        <dbReference type="ChEBI" id="CHEBI:29105"/>
    </cofactor>
</comment>
<protein>
    <recommendedName>
        <fullName evidence="3 9">Carbonic anhydrase</fullName>
        <ecNumber evidence="3 9">4.2.1.1</ecNumber>
    </recommendedName>
</protein>
<dbReference type="EMBL" id="HACG01028625">
    <property type="protein sequence ID" value="CEK75490.1"/>
    <property type="molecule type" value="Transcribed_RNA"/>
</dbReference>
<feature type="domain" description="Alpha-carbonic anhydrase" evidence="10">
    <location>
        <begin position="75"/>
        <end position="330"/>
    </location>
</feature>
<keyword evidence="6" id="KW-0325">Glycoprotein</keyword>
<accession>A0A0B7A686</accession>
<evidence type="ECO:0000313" key="11">
    <source>
        <dbReference type="EMBL" id="CEK75490.1"/>
    </source>
</evidence>
<sequence length="334" mass="37523">VEVTSLSEHLYTIFSFLCWHNCVCRHFVELDSVCKTINIMTCFKQVPDQLVRLAIVILVVVVLTGREAEAGAVSKSWGYSKENGPNKWYEKYPDCASSMQSPININTSQTVYSSLLTPFDLSKYIITDDIKMTAENVGGHTAEVKVSGGDVILQGGSLPGPYRLEQFHFHWGGESTRGSEHSIDGTFFPLELHIVHSKASYRNVTVAVGIPFGLAVVAVLFEEGSYNDVLDKFLENFDKIVDANEETEIETFQVSDLFPVIPFRYYRYYGSLTTPPCTESVIWTVVVQRLQISSEQLEKFRSLFDQNHNPLVDDFRPSQPLDARTVLTSVPPSD</sequence>
<evidence type="ECO:0000256" key="5">
    <source>
        <dbReference type="ARBA" id="ARBA00022833"/>
    </source>
</evidence>
<evidence type="ECO:0000256" key="7">
    <source>
        <dbReference type="ARBA" id="ARBA00023239"/>
    </source>
</evidence>
<dbReference type="PROSITE" id="PS51144">
    <property type="entry name" value="ALPHA_CA_2"/>
    <property type="match status" value="1"/>
</dbReference>
<dbReference type="SUPFAM" id="SSF51069">
    <property type="entry name" value="Carbonic anhydrase"/>
    <property type="match status" value="1"/>
</dbReference>
<dbReference type="PROSITE" id="PS00162">
    <property type="entry name" value="ALPHA_CA_1"/>
    <property type="match status" value="1"/>
</dbReference>